<feature type="domain" description="G-protein coupled receptors family 2 profile 2" evidence="15">
    <location>
        <begin position="2099"/>
        <end position="2352"/>
    </location>
</feature>
<dbReference type="InterPro" id="IPR036772">
    <property type="entry name" value="SRCR-like_dom_sf"/>
</dbReference>
<feature type="disulfide bond" evidence="9">
    <location>
        <begin position="1549"/>
        <end position="1613"/>
    </location>
</feature>
<evidence type="ECO:0000256" key="3">
    <source>
        <dbReference type="ARBA" id="ARBA00022729"/>
    </source>
</evidence>
<evidence type="ECO:0000259" key="14">
    <source>
        <dbReference type="PROSITE" id="PS50221"/>
    </source>
</evidence>
<dbReference type="SMART" id="SM00231">
    <property type="entry name" value="FA58C"/>
    <property type="match status" value="1"/>
</dbReference>
<feature type="region of interest" description="Disordered" evidence="10">
    <location>
        <begin position="1977"/>
        <end position="2000"/>
    </location>
</feature>
<dbReference type="CDD" id="cd15040">
    <property type="entry name" value="7tmB2_Adhesion"/>
    <property type="match status" value="1"/>
</dbReference>
<dbReference type="Gene3D" id="2.60.120.260">
    <property type="entry name" value="Galactose-binding domain-like"/>
    <property type="match status" value="1"/>
</dbReference>
<feature type="disulfide bond" evidence="9">
    <location>
        <begin position="372"/>
        <end position="436"/>
    </location>
</feature>
<protein>
    <recommendedName>
        <fullName evidence="19">Deleted in malignant brain tumors 1 protein-like</fullName>
    </recommendedName>
</protein>
<feature type="disulfide bond" evidence="9">
    <location>
        <begin position="1348"/>
        <end position="1409"/>
    </location>
</feature>
<dbReference type="Gene3D" id="2.60.220.50">
    <property type="match status" value="1"/>
</dbReference>
<keyword evidence="4" id="KW-0677">Repeat</keyword>
<dbReference type="FunFam" id="3.10.250.10:FF:000006">
    <property type="entry name" value="neurotrypsin isoform X2"/>
    <property type="match status" value="13"/>
</dbReference>
<evidence type="ECO:0000256" key="6">
    <source>
        <dbReference type="ARBA" id="ARBA00023136"/>
    </source>
</evidence>
<dbReference type="Proteomes" id="UP000007110">
    <property type="component" value="Unassembled WGS sequence"/>
</dbReference>
<feature type="disulfide bond" evidence="9">
    <location>
        <begin position="844"/>
        <end position="854"/>
    </location>
</feature>
<feature type="disulfide bond" evidence="9">
    <location>
        <begin position="813"/>
        <end position="874"/>
    </location>
</feature>
<keyword evidence="7 9" id="KW-1015">Disulfide bond</keyword>
<feature type="disulfide bond" evidence="9">
    <location>
        <begin position="1593"/>
        <end position="1603"/>
    </location>
</feature>
<evidence type="ECO:0000256" key="11">
    <source>
        <dbReference type="SAM" id="Phobius"/>
    </source>
</evidence>
<feature type="disulfide bond" evidence="9">
    <location>
        <begin position="599"/>
        <end position="660"/>
    </location>
</feature>
<feature type="disulfide bond" evidence="9">
    <location>
        <begin position="1379"/>
        <end position="1389"/>
    </location>
</feature>
<keyword evidence="6 11" id="KW-0472">Membrane</keyword>
<feature type="domain" description="SRCR" evidence="16">
    <location>
        <begin position="347"/>
        <end position="447"/>
    </location>
</feature>
<feature type="domain" description="SRCR" evidence="16">
    <location>
        <begin position="989"/>
        <end position="1089"/>
    </location>
</feature>
<dbReference type="GeneID" id="105439819"/>
<feature type="disulfide bond" evidence="9">
    <location>
        <begin position="479"/>
        <end position="543"/>
    </location>
</feature>
<feature type="disulfide bond" evidence="9">
    <location>
        <begin position="1455"/>
        <end position="1516"/>
    </location>
</feature>
<feature type="disulfide bond" evidence="9">
    <location>
        <begin position="630"/>
        <end position="640"/>
    </location>
</feature>
<feature type="disulfide bond" evidence="9">
    <location>
        <begin position="907"/>
        <end position="971"/>
    </location>
</feature>
<proteinExistence type="predicted"/>
<evidence type="ECO:0000256" key="10">
    <source>
        <dbReference type="SAM" id="MobiDB-lite"/>
    </source>
</evidence>
<feature type="domain" description="SRCR" evidence="16">
    <location>
        <begin position="1310"/>
        <end position="1410"/>
    </location>
</feature>
<evidence type="ECO:0000256" key="12">
    <source>
        <dbReference type="SAM" id="SignalP"/>
    </source>
</evidence>
<feature type="disulfide bond" evidence="9">
    <location>
        <begin position="693"/>
        <end position="757"/>
    </location>
</feature>
<comment type="caution">
    <text evidence="9">Lacks conserved residue(s) required for the propagation of feature annotation.</text>
</comment>
<dbReference type="InterPro" id="IPR008979">
    <property type="entry name" value="Galactose-bd-like_sf"/>
</dbReference>
<comment type="subcellular location">
    <subcellularLocation>
        <location evidence="1">Membrane</location>
        <topology evidence="1">Multi-pass membrane protein</topology>
    </subcellularLocation>
</comment>
<feature type="disulfide bond" evidence="9">
    <location>
        <begin position="492"/>
        <end position="553"/>
    </location>
</feature>
<dbReference type="CDD" id="cd00057">
    <property type="entry name" value="FA58C"/>
    <property type="match status" value="1"/>
</dbReference>
<dbReference type="SMART" id="SM00303">
    <property type="entry name" value="GPS"/>
    <property type="match status" value="1"/>
</dbReference>
<feature type="disulfide bond" evidence="9">
    <location>
        <begin position="265"/>
        <end position="329"/>
    </location>
</feature>
<dbReference type="KEGG" id="spu:105439819"/>
<dbReference type="InterPro" id="IPR001190">
    <property type="entry name" value="SRCR"/>
</dbReference>
<feature type="disulfide bond" evidence="9">
    <location>
        <begin position="1121"/>
        <end position="1185"/>
    </location>
</feature>
<feature type="domain" description="SRCR" evidence="16">
    <location>
        <begin position="882"/>
        <end position="982"/>
    </location>
</feature>
<feature type="disulfide bond" evidence="9">
    <location>
        <begin position="800"/>
        <end position="864"/>
    </location>
</feature>
<dbReference type="Pfam" id="PF00002">
    <property type="entry name" value="7tm_2"/>
    <property type="match status" value="1"/>
</dbReference>
<dbReference type="InterPro" id="IPR000832">
    <property type="entry name" value="GPCR_2_secretin-like"/>
</dbReference>
<dbReference type="PANTHER" id="PTHR47653">
    <property type="entry name" value="PROTEIN BARK BEETLE"/>
    <property type="match status" value="1"/>
</dbReference>
<feature type="disulfide bond" evidence="9">
    <location>
        <begin position="416"/>
        <end position="426"/>
    </location>
</feature>
<dbReference type="PRINTS" id="PR00258">
    <property type="entry name" value="SPERACTRCPTR"/>
</dbReference>
<feature type="transmembrane region" description="Helical" evidence="11">
    <location>
        <begin position="2101"/>
        <end position="2123"/>
    </location>
</feature>
<feature type="domain" description="SRCR" evidence="16">
    <location>
        <begin position="1417"/>
        <end position="1517"/>
    </location>
</feature>
<feature type="domain" description="SRCR" evidence="16">
    <location>
        <begin position="1524"/>
        <end position="1624"/>
    </location>
</feature>
<feature type="domain" description="GAIN-B" evidence="14">
    <location>
        <begin position="1913"/>
        <end position="2094"/>
    </location>
</feature>
<evidence type="ECO:0008006" key="19">
    <source>
        <dbReference type="Google" id="ProtNLM"/>
    </source>
</evidence>
<dbReference type="Pfam" id="PF01825">
    <property type="entry name" value="GPS"/>
    <property type="match status" value="1"/>
</dbReference>
<dbReference type="InterPro" id="IPR000421">
    <property type="entry name" value="FA58C"/>
</dbReference>
<keyword evidence="5 11" id="KW-1133">Transmembrane helix</keyword>
<feature type="disulfide bond" evidence="9">
    <location>
        <begin position="920"/>
        <end position="981"/>
    </location>
</feature>
<evidence type="ECO:0000259" key="13">
    <source>
        <dbReference type="PROSITE" id="PS50022"/>
    </source>
</evidence>
<dbReference type="PROSITE" id="PS00420">
    <property type="entry name" value="SRCR_1"/>
    <property type="match status" value="14"/>
</dbReference>
<feature type="disulfide bond" evidence="9">
    <location>
        <begin position="523"/>
        <end position="533"/>
    </location>
</feature>
<reference evidence="17" key="2">
    <citation type="submission" date="2021-01" db="UniProtKB">
        <authorList>
            <consortium name="EnsemblMetazoa"/>
        </authorList>
    </citation>
    <scope>IDENTIFICATION</scope>
</reference>
<dbReference type="GO" id="GO:0045217">
    <property type="term" value="P:cell-cell junction maintenance"/>
    <property type="evidence" value="ECO:0000318"/>
    <property type="project" value="GO_Central"/>
</dbReference>
<feature type="domain" description="F5/8 type C" evidence="13">
    <location>
        <begin position="29"/>
        <end position="179"/>
    </location>
</feature>
<dbReference type="PROSITE" id="PS50022">
    <property type="entry name" value="FA58C_3"/>
    <property type="match status" value="1"/>
</dbReference>
<feature type="domain" description="SRCR" evidence="16">
    <location>
        <begin position="668"/>
        <end position="768"/>
    </location>
</feature>
<evidence type="ECO:0000256" key="5">
    <source>
        <dbReference type="ARBA" id="ARBA00022989"/>
    </source>
</evidence>
<feature type="disulfide bond" evidence="9">
    <location>
        <begin position="951"/>
        <end position="961"/>
    </location>
</feature>
<dbReference type="InParanoid" id="A0A7M7NZU0"/>
<dbReference type="PANTHER" id="PTHR47653:SF1">
    <property type="entry name" value="DELETED IN MALIGNANT BRAIN TUMORS 1 PROTEIN"/>
    <property type="match status" value="1"/>
</dbReference>
<dbReference type="InterPro" id="IPR046338">
    <property type="entry name" value="GAIN_dom_sf"/>
</dbReference>
<feature type="disulfide bond" evidence="9">
    <location>
        <begin position="385"/>
        <end position="446"/>
    </location>
</feature>
<feature type="disulfide bond" evidence="9">
    <location>
        <begin position="1165"/>
        <end position="1175"/>
    </location>
</feature>
<feature type="disulfide bond" evidence="9">
    <location>
        <begin position="706"/>
        <end position="767"/>
    </location>
</feature>
<evidence type="ECO:0000256" key="8">
    <source>
        <dbReference type="ARBA" id="ARBA00023180"/>
    </source>
</evidence>
<dbReference type="GO" id="GO:0007166">
    <property type="term" value="P:cell surface receptor signaling pathway"/>
    <property type="evidence" value="ECO:0007669"/>
    <property type="project" value="InterPro"/>
</dbReference>
<keyword evidence="18" id="KW-1185">Reference proteome</keyword>
<feature type="domain" description="SRCR" evidence="16">
    <location>
        <begin position="1628"/>
        <end position="1725"/>
    </location>
</feature>
<feature type="disulfide bond" evidence="9">
    <location>
        <begin position="737"/>
        <end position="747"/>
    </location>
</feature>
<dbReference type="InterPro" id="IPR000203">
    <property type="entry name" value="GPS"/>
</dbReference>
<dbReference type="Pfam" id="PF00754">
    <property type="entry name" value="F5_F8_type_C"/>
    <property type="match status" value="1"/>
</dbReference>
<evidence type="ECO:0000313" key="17">
    <source>
        <dbReference type="EnsemblMetazoa" id="XP_030844129"/>
    </source>
</evidence>
<dbReference type="SUPFAM" id="SSF49785">
    <property type="entry name" value="Galactose-binding domain-like"/>
    <property type="match status" value="1"/>
</dbReference>
<dbReference type="InterPro" id="IPR053243">
    <property type="entry name" value="SJ_maturation_regulator"/>
</dbReference>
<organism evidence="17 18">
    <name type="scientific">Strongylocentrotus purpuratus</name>
    <name type="common">Purple sea urchin</name>
    <dbReference type="NCBI Taxonomy" id="7668"/>
    <lineage>
        <taxon>Eukaryota</taxon>
        <taxon>Metazoa</taxon>
        <taxon>Echinodermata</taxon>
        <taxon>Eleutherozoa</taxon>
        <taxon>Echinozoa</taxon>
        <taxon>Echinoidea</taxon>
        <taxon>Euechinoidea</taxon>
        <taxon>Echinacea</taxon>
        <taxon>Camarodonta</taxon>
        <taxon>Echinidea</taxon>
        <taxon>Strongylocentrotidae</taxon>
        <taxon>Strongylocentrotus</taxon>
    </lineage>
</organism>
<name>A0A7M7NZU0_STRPU</name>
<keyword evidence="8" id="KW-0325">Glycoprotein</keyword>
<feature type="domain" description="SRCR" evidence="16">
    <location>
        <begin position="454"/>
        <end position="554"/>
    </location>
</feature>
<feature type="disulfide bond" evidence="9">
    <location>
        <begin position="1486"/>
        <end position="1496"/>
    </location>
</feature>
<dbReference type="OMA" id="WSIEEAN"/>
<dbReference type="InterPro" id="IPR057244">
    <property type="entry name" value="GAIN_B"/>
</dbReference>
<dbReference type="Gene3D" id="3.10.250.10">
    <property type="entry name" value="SRCR-like domain"/>
    <property type="match status" value="14"/>
</dbReference>
<feature type="disulfide bond" evidence="9">
    <location>
        <begin position="1272"/>
        <end position="1282"/>
    </location>
</feature>
<feature type="domain" description="SRCR" evidence="16">
    <location>
        <begin position="775"/>
        <end position="875"/>
    </location>
</feature>
<dbReference type="PROSITE" id="PS01285">
    <property type="entry name" value="FA58C_1"/>
    <property type="match status" value="1"/>
</dbReference>
<feature type="transmembrane region" description="Helical" evidence="11">
    <location>
        <begin position="2328"/>
        <end position="2348"/>
    </location>
</feature>
<feature type="disulfide bond" evidence="9">
    <location>
        <begin position="1228"/>
        <end position="1292"/>
    </location>
</feature>
<evidence type="ECO:0000259" key="15">
    <source>
        <dbReference type="PROSITE" id="PS50261"/>
    </source>
</evidence>
<evidence type="ECO:0000259" key="16">
    <source>
        <dbReference type="PROSITE" id="PS50287"/>
    </source>
</evidence>
<feature type="disulfide bond" evidence="9">
    <location>
        <begin position="586"/>
        <end position="650"/>
    </location>
</feature>
<evidence type="ECO:0000256" key="1">
    <source>
        <dbReference type="ARBA" id="ARBA00004141"/>
    </source>
</evidence>
<feature type="transmembrane region" description="Helical" evidence="11">
    <location>
        <begin position="2135"/>
        <end position="2153"/>
    </location>
</feature>
<feature type="disulfide bond" evidence="9">
    <location>
        <begin position="1027"/>
        <end position="1088"/>
    </location>
</feature>
<keyword evidence="2 11" id="KW-0812">Transmembrane</keyword>
<sequence>MMIQVEHFYVGRILFLSLCLCQRGALQNVPPPGVPLGMESGAIPDSSLTASYVHPGLGPERARLNTGTAWFGGITSTQQWIQVDLSTTYRITGVAIQGRQNINQWVTSFKVACSIDGITFDIVQDALSEPVADKVFVGNTDANTVVYNTLPSVKVCQYVRLLPIRYHAAPMLRIELYGEGPVRGGLSFLLGFIGIESFTQRDFTDSGLYDFAEDDIAFGRHYIEKKSIRTNDFLLLHGEVRLVEGTSDSEGRVEVSYNGEWGTVCDNGWDTNDASVVCRSLGFAGALEAVSSAGFGQGTGTIVLDDVNCSGEESSLFECSNLGLGVNNCGHSEDAGVRCLVLGDGEVRLVGGTSDYEGRVEVSYNREWGTVCDDGWDINDASVVCRSLGFAGALEAVSSAGFGQGTGTIVLDDVNCSGEESNLFECSNRGLGVNTCGHSEDAGVRCQVLEDGEIRLVGGTSVSEGRVEVSYNGEWGTVCDDGWDTNDAIVVCRSLGFAGALEAVSSAGFGQGTGTIVLDDVNCSGNESILFECSHRGLGVNNCGHSEDAGVRCPVLEDGEVRLVGGTSDSEGRVEVSYNGEWGTVCDDGWDTNDASVVCRSLGFAGALEAVSSAGFGQGTGTIVLDDVNCSGNESSLFECSHRGLGVNNCGHSEDAGVRCPVLEDGEVRLVGGTSDSEGRVEVSYNGEWGTVCDDGWDTNDASVVCRSLGFAGALEAVSSAGFGQGTGTIVLDDVNCSGNESSLFECSHRDLGVNNCGHSEDAGVRCPVLEDGDIRLVGGTSDSEGRVEVSYNGEWGTVCDDGWDTNDASVVCQSLGFGGALEAVSSASFGQGTGTIVFDDVNCFGIESSIFECSNRGLGVNNCGHSEDAGVRCLVLEDGEVRLVGGTSDSEGRVEVSYNGEWGTVCDDGWDTNDASVVCQSLGFAGALEAVLSAGFGQGTGTIVLDDVNCSGNESSLFECSHRGLGVNNCGHSEDAGVRCPLVTDGEVRLVGGTSDSEGRVEVSYNGEWGTVCDDGWDTNDASVVCRSLGFAGALEAVSSAGFGQGTGTIVLDDVNCSGEESSLFECSHRGLGVNNCGHSEDAGVRCPVLEDGEVRLVGGTSDSEGRVEVSYNGEWGTVCDDGWDTNDASVVCRSLGFAGALEALSSAGFGQGTGTIVLDDVNCFGIESSIFECSNRGLGVNNCGHSEDAGVRCLMLEDGEVRLVGGTSDSEGRVEVRYNGEWGTVCDDGWDTNDAIVVCRSLGFAGALEAVSSAGFGQGTGTIVLDDVNCSGIESSLSECSNQGLGVNNCSHSEDAGVRCLVPEDGEVRLVGGTSDSEGRVEVSYNGEWGTVCDDGWDTNDAIVVCRSLGFAGALEAVSSAGFGPGTGTIVLDDVNCFRNESSLFECSHLGLGVNNCGHYEDAGVRCLVLDDGEVRLVGGTSDSEGRVEVRYNGGWGTVCDDGWDTHDASVVCRSLGFAGALEAVSRAGFGQGTGTIVLDGVNCSGNESSLFECSNLDLGDNYCGHYEDAGVRCLVFGDGEVRLVGGTSDSEGRVEISYNGEWGTVCDDGWDTNDASVVCRSLGFAGSLEAVSSAGFGQGTGTIVLYGVSCSGNESSLFECSHRGLGDNNCGHYEDAGVRCLVFGVRLVGVHCESEGRVEVYQHGSWGPVCDDNFTVADATIVCQMLGLQVVELLDWDVPPSAVSSINATLKNPWCSGNETDIRYCMQEPNATCNKYAAVKCSDPLILCVGSIADGYSDDSSFHLSSDVEPTTREPLQKIYTQTMTTATTLSPIKGALDKILNDTITEDNLNTVSDELANVTEDSNKFDVEDLQSVTDKLSSIVEFASNQNLTEKAIAQVSVSVIGAVDNILNIPESTFETASSQQVSKTNNILTTISILTENIQKASTKNFTYSGSNIVLAAVKVDRKKFPLTTAIGGAMDDVIDFSANEGSPSNAAGVTSVSLPEAILPSESSTNQVISVSVFLLNSPKLFQGNRPSSSSTPSSGDKQNQQPKTESVVASPILTVTIEGTDIKDLPDNESIVFVFPVNQTLIREENDAEVSERCVYWDIDLGEWSDEGCRTEKTALEGMVSCRCSHLTSFAVLLDIKGSIISKALDVISRIGCIASIVCLVITLCILLGFRKLRRKQPQQILINLSFALLALYVTFVIGIDRPTSRISCTLVAILLHYFCLASIAWMGVESFNMYMMFVRVLNSYIPKFLLKCSVIGWGIPLVVVIITVASKWTAYQNYEYCFILPGYSLYFGLVLPIGLILSFNGIIFAMVLYKLSCGRISTSKSSTLESKKENTIKARMEAIRRAQNVVAIGTLMGLTWAFGFLSFGGGRYLFNALFSIFNSLQGVFVFLLFGMRQPELREKLTITKNRFLHGASSARRRSSEFWASSSGARMTQRPSDVTFISTVKTDSVAEGQASTYFESTLDTGPPLNKQSDDTLL</sequence>
<feature type="disulfide bond" evidence="9">
    <location>
        <begin position="1014"/>
        <end position="1078"/>
    </location>
</feature>
<dbReference type="SUPFAM" id="SSF56487">
    <property type="entry name" value="SRCR-like"/>
    <property type="match status" value="14"/>
</dbReference>
<dbReference type="GO" id="GO:0004930">
    <property type="term" value="F:G protein-coupled receptor activity"/>
    <property type="evidence" value="ECO:0007669"/>
    <property type="project" value="InterPro"/>
</dbReference>
<feature type="disulfide bond" evidence="9">
    <location>
        <begin position="1241"/>
        <end position="1302"/>
    </location>
</feature>
<feature type="domain" description="SRCR" evidence="16">
    <location>
        <begin position="1096"/>
        <end position="1196"/>
    </location>
</feature>
<feature type="disulfide bond" evidence="9">
    <location>
        <begin position="1335"/>
        <end position="1399"/>
    </location>
</feature>
<feature type="disulfide bond" evidence="9">
    <location>
        <begin position="1134"/>
        <end position="1195"/>
    </location>
</feature>
<accession>A0A7M7NZU0</accession>
<evidence type="ECO:0000256" key="4">
    <source>
        <dbReference type="ARBA" id="ARBA00022737"/>
    </source>
</evidence>
<dbReference type="Gene3D" id="1.20.1070.10">
    <property type="entry name" value="Rhodopsin 7-helix transmembrane proteins"/>
    <property type="match status" value="1"/>
</dbReference>
<feature type="transmembrane region" description="Helical" evidence="11">
    <location>
        <begin position="2203"/>
        <end position="2224"/>
    </location>
</feature>
<feature type="domain" description="SRCR" evidence="16">
    <location>
        <begin position="1203"/>
        <end position="1303"/>
    </location>
</feature>
<feature type="disulfide bond" evidence="9">
    <location>
        <begin position="1698"/>
        <end position="1708"/>
    </location>
</feature>
<feature type="disulfide bond" evidence="9">
    <location>
        <begin position="1442"/>
        <end position="1506"/>
    </location>
</feature>
<dbReference type="PROSITE" id="PS50221">
    <property type="entry name" value="GAIN_B"/>
    <property type="match status" value="1"/>
</dbReference>
<feature type="domain" description="SRCR" evidence="16">
    <location>
        <begin position="240"/>
        <end position="340"/>
    </location>
</feature>
<dbReference type="SMART" id="SM00202">
    <property type="entry name" value="SR"/>
    <property type="match status" value="14"/>
</dbReference>
<dbReference type="OrthoDB" id="536948at2759"/>
<dbReference type="SUPFAM" id="SSF81321">
    <property type="entry name" value="Family A G protein-coupled receptor-like"/>
    <property type="match status" value="1"/>
</dbReference>
<feature type="transmembrane region" description="Helical" evidence="11">
    <location>
        <begin position="2159"/>
        <end position="2183"/>
    </location>
</feature>
<feature type="disulfide bond" evidence="9">
    <location>
        <begin position="1562"/>
        <end position="1623"/>
    </location>
</feature>
<dbReference type="EnsemblMetazoa" id="XM_030988269">
    <property type="protein sequence ID" value="XP_030844129"/>
    <property type="gene ID" value="LOC105439819"/>
</dbReference>
<feature type="disulfide bond" evidence="9">
    <location>
        <begin position="278"/>
        <end position="339"/>
    </location>
</feature>
<dbReference type="GO" id="GO:0016020">
    <property type="term" value="C:membrane"/>
    <property type="evidence" value="ECO:0000318"/>
    <property type="project" value="GO_Central"/>
</dbReference>
<feature type="disulfide bond" evidence="9">
    <location>
        <begin position="1058"/>
        <end position="1068"/>
    </location>
</feature>
<evidence type="ECO:0000256" key="2">
    <source>
        <dbReference type="ARBA" id="ARBA00022692"/>
    </source>
</evidence>
<feature type="chain" id="PRO_5029634953" description="Deleted in malignant brain tumors 1 protein-like" evidence="12">
    <location>
        <begin position="27"/>
        <end position="2435"/>
    </location>
</feature>
<evidence type="ECO:0000256" key="7">
    <source>
        <dbReference type="ARBA" id="ARBA00023157"/>
    </source>
</evidence>
<evidence type="ECO:0000256" key="9">
    <source>
        <dbReference type="PROSITE-ProRule" id="PRU00196"/>
    </source>
</evidence>
<dbReference type="InterPro" id="IPR017981">
    <property type="entry name" value="GPCR_2-like_7TM"/>
</dbReference>
<feature type="disulfide bond" evidence="9">
    <location>
        <begin position="309"/>
        <end position="319"/>
    </location>
</feature>
<feature type="signal peptide" evidence="12">
    <location>
        <begin position="1"/>
        <end position="26"/>
    </location>
</feature>
<feature type="transmembrane region" description="Helical" evidence="11">
    <location>
        <begin position="2244"/>
        <end position="2268"/>
    </location>
</feature>
<feature type="domain" description="SRCR" evidence="16">
    <location>
        <begin position="561"/>
        <end position="661"/>
    </location>
</feature>
<dbReference type="PRINTS" id="PR00249">
    <property type="entry name" value="GPCRSECRETIN"/>
</dbReference>
<reference evidence="18" key="1">
    <citation type="submission" date="2015-02" db="EMBL/GenBank/DDBJ databases">
        <title>Genome sequencing for Strongylocentrotus purpuratus.</title>
        <authorList>
            <person name="Murali S."/>
            <person name="Liu Y."/>
            <person name="Vee V."/>
            <person name="English A."/>
            <person name="Wang M."/>
            <person name="Skinner E."/>
            <person name="Han Y."/>
            <person name="Muzny D.M."/>
            <person name="Worley K.C."/>
            <person name="Gibbs R.A."/>
        </authorList>
    </citation>
    <scope>NUCLEOTIDE SEQUENCE</scope>
</reference>
<dbReference type="RefSeq" id="XP_030844129.1">
    <property type="nucleotide sequence ID" value="XM_030988269.1"/>
</dbReference>
<dbReference type="FunFam" id="2.60.120.260:FF:000247">
    <property type="entry name" value="Uncharacterized protein"/>
    <property type="match status" value="1"/>
</dbReference>
<dbReference type="PROSITE" id="PS50287">
    <property type="entry name" value="SRCR_2"/>
    <property type="match status" value="14"/>
</dbReference>
<feature type="compositionally biased region" description="Polar residues" evidence="10">
    <location>
        <begin position="1989"/>
        <end position="1998"/>
    </location>
</feature>
<evidence type="ECO:0000313" key="18">
    <source>
        <dbReference type="Proteomes" id="UP000007110"/>
    </source>
</evidence>
<dbReference type="Pfam" id="PF00530">
    <property type="entry name" value="SRCR"/>
    <property type="match status" value="14"/>
</dbReference>
<dbReference type="PROSITE" id="PS50261">
    <property type="entry name" value="G_PROTEIN_RECEP_F2_4"/>
    <property type="match status" value="1"/>
</dbReference>
<feature type="transmembrane region" description="Helical" evidence="11">
    <location>
        <begin position="2304"/>
        <end position="2322"/>
    </location>
</feature>
<keyword evidence="3 12" id="KW-0732">Signal</keyword>